<accession>A0A4P7PWH9</accession>
<proteinExistence type="predicted"/>
<keyword evidence="2" id="KW-1185">Reference proteome</keyword>
<reference evidence="1 2" key="1">
    <citation type="submission" date="2019-04" db="EMBL/GenBank/DDBJ databases">
        <title>Flavobacterium sp. GS03.</title>
        <authorList>
            <person name="Kim H."/>
        </authorList>
    </citation>
    <scope>NUCLEOTIDE SEQUENCE [LARGE SCALE GENOMIC DNA]</scope>
    <source>
        <strain evidence="1 2">GS03</strain>
    </source>
</reference>
<dbReference type="PANTHER" id="PTHR42999:SF1">
    <property type="entry name" value="PENTAPEPTIDE REPEAT-CONTAINING PROTEIN"/>
    <property type="match status" value="1"/>
</dbReference>
<evidence type="ECO:0000313" key="2">
    <source>
        <dbReference type="Proteomes" id="UP000296862"/>
    </source>
</evidence>
<evidence type="ECO:0000313" key="1">
    <source>
        <dbReference type="EMBL" id="QBZ98672.1"/>
    </source>
</evidence>
<name>A0A4P7PWH9_9FLAO</name>
<dbReference type="Proteomes" id="UP000296862">
    <property type="component" value="Chromosome"/>
</dbReference>
<dbReference type="InterPro" id="IPR001646">
    <property type="entry name" value="5peptide_repeat"/>
</dbReference>
<dbReference type="KEGG" id="fsn:GS03_02182"/>
<dbReference type="PANTHER" id="PTHR42999">
    <property type="entry name" value="ANTIBIOTIC RESISTANCE PROTEIN MCBG"/>
    <property type="match status" value="1"/>
</dbReference>
<dbReference type="Pfam" id="PF13599">
    <property type="entry name" value="Pentapeptide_4"/>
    <property type="match status" value="1"/>
</dbReference>
<protein>
    <recommendedName>
        <fullName evidence="3">Pentapeptide repeat protein MfpA</fullName>
    </recommendedName>
</protein>
<dbReference type="Gene3D" id="2.160.20.80">
    <property type="entry name" value="E3 ubiquitin-protein ligase SopA"/>
    <property type="match status" value="1"/>
</dbReference>
<sequence>MRSKNPVLIPNPITMHSDYILDEKFEDIFFLEADIKYKEYENCNFHNCDFTDCTFQSVAFIDCNFFDCNFKDTKINYVSLRGVQFTKCDFTAVNFAMTDQVIYEFNFKDCLLDYAKFYALKLKKMQFINCSMISVDFMASDLTEAVFDNCNLRRTVFIDTIANKTDFYTSYDYTIDPEKNKLKKAVFSTDGLKGLLEKYNLVIKD</sequence>
<dbReference type="SUPFAM" id="SSF141571">
    <property type="entry name" value="Pentapeptide repeat-like"/>
    <property type="match status" value="1"/>
</dbReference>
<dbReference type="Pfam" id="PF00805">
    <property type="entry name" value="Pentapeptide"/>
    <property type="match status" value="1"/>
</dbReference>
<dbReference type="InterPro" id="IPR052949">
    <property type="entry name" value="PA_immunity-related"/>
</dbReference>
<dbReference type="AlphaFoldDB" id="A0A4P7PWH9"/>
<dbReference type="EMBL" id="CP038810">
    <property type="protein sequence ID" value="QBZ98672.1"/>
    <property type="molecule type" value="Genomic_DNA"/>
</dbReference>
<evidence type="ECO:0008006" key="3">
    <source>
        <dbReference type="Google" id="ProtNLM"/>
    </source>
</evidence>
<organism evidence="1 2">
    <name type="scientific">Flavobacterium sangjuense</name>
    <dbReference type="NCBI Taxonomy" id="2518177"/>
    <lineage>
        <taxon>Bacteria</taxon>
        <taxon>Pseudomonadati</taxon>
        <taxon>Bacteroidota</taxon>
        <taxon>Flavobacteriia</taxon>
        <taxon>Flavobacteriales</taxon>
        <taxon>Flavobacteriaceae</taxon>
        <taxon>Flavobacterium</taxon>
    </lineage>
</organism>
<gene>
    <name evidence="1" type="ORF">GS03_02182</name>
</gene>